<evidence type="ECO:0000313" key="2">
    <source>
        <dbReference type="Proteomes" id="UP000062833"/>
    </source>
</evidence>
<protein>
    <recommendedName>
        <fullName evidence="3">Uracil-DNA glycosylase</fullName>
    </recommendedName>
</protein>
<dbReference type="PATRIC" id="fig|656366.3.peg.1372"/>
<proteinExistence type="predicted"/>
<accession>A0A0M4QW40</accession>
<reference evidence="2" key="1">
    <citation type="submission" date="2015-09" db="EMBL/GenBank/DDBJ databases">
        <title>Complete genome of Arthrobacter alpinus strain R3.8.</title>
        <authorList>
            <person name="See-Too W.S."/>
            <person name="Chan K.G."/>
        </authorList>
    </citation>
    <scope>NUCLEOTIDE SEQUENCE [LARGE SCALE GENOMIC DNA]</scope>
    <source>
        <strain evidence="2">R3.8</strain>
    </source>
</reference>
<dbReference type="KEGG" id="aaq:AOC05_06400"/>
<gene>
    <name evidence="1" type="ORF">AOC05_06400</name>
</gene>
<keyword evidence="2" id="KW-1185">Reference proteome</keyword>
<name>A0A0M4QW40_9MICC</name>
<dbReference type="EMBL" id="CP012677">
    <property type="protein sequence ID" value="ALE92048.1"/>
    <property type="molecule type" value="Genomic_DNA"/>
</dbReference>
<dbReference type="RefSeq" id="WP_062006521.1">
    <property type="nucleotide sequence ID" value="NZ_CP012677.1"/>
</dbReference>
<sequence length="211" mass="23612">MTSVATESLREQLWNRRYDENIAPVTELCDTLAQARPEQQVAYVDPVHDIDECRIISLFSNVGEMDPSGFVTAGDEQAATRLLGIHWQIGLRPSFVMPWNVHPWFTPGEPNGRLTAPQIEQGLRPLVKFLTLVPRVSALVAHGTEAHRLADQLLKAQGPMLYKRGFGIYKVRSLSGRSFAGSAERQEQWLLESAKAYAECMTRNGIPVKGR</sequence>
<evidence type="ECO:0008006" key="3">
    <source>
        <dbReference type="Google" id="ProtNLM"/>
    </source>
</evidence>
<dbReference type="AlphaFoldDB" id="A0A0M4QW40"/>
<organism evidence="1 2">
    <name type="scientific">Arthrobacter alpinus</name>
    <dbReference type="NCBI Taxonomy" id="656366"/>
    <lineage>
        <taxon>Bacteria</taxon>
        <taxon>Bacillati</taxon>
        <taxon>Actinomycetota</taxon>
        <taxon>Actinomycetes</taxon>
        <taxon>Micrococcales</taxon>
        <taxon>Micrococcaceae</taxon>
        <taxon>Arthrobacter</taxon>
    </lineage>
</organism>
<evidence type="ECO:0000313" key="1">
    <source>
        <dbReference type="EMBL" id="ALE92048.1"/>
    </source>
</evidence>
<dbReference type="Proteomes" id="UP000062833">
    <property type="component" value="Chromosome"/>
</dbReference>
<dbReference type="OrthoDB" id="3679064at2"/>